<evidence type="ECO:0000259" key="4">
    <source>
        <dbReference type="PROSITE" id="PS50043"/>
    </source>
</evidence>
<dbReference type="Proteomes" id="UP000266305">
    <property type="component" value="Unassembled WGS sequence"/>
</dbReference>
<evidence type="ECO:0000313" key="6">
    <source>
        <dbReference type="Proteomes" id="UP000266305"/>
    </source>
</evidence>
<gene>
    <name evidence="5" type="ORF">D1114_10475</name>
</gene>
<dbReference type="InterPro" id="IPR036388">
    <property type="entry name" value="WH-like_DNA-bd_sf"/>
</dbReference>
<dbReference type="SUPFAM" id="SSF46894">
    <property type="entry name" value="C-terminal effector domain of the bipartite response regulators"/>
    <property type="match status" value="1"/>
</dbReference>
<dbReference type="SUPFAM" id="SSF75516">
    <property type="entry name" value="Pheromone-binding domain of LuxR-like quorum-sensing transcription factors"/>
    <property type="match status" value="1"/>
</dbReference>
<dbReference type="GO" id="GO:0003677">
    <property type="term" value="F:DNA binding"/>
    <property type="evidence" value="ECO:0007669"/>
    <property type="project" value="UniProtKB-KW"/>
</dbReference>
<protein>
    <submittedName>
        <fullName evidence="5">LuxR family transcriptional regulator</fullName>
    </submittedName>
</protein>
<feature type="domain" description="HTH luxR-type" evidence="4">
    <location>
        <begin position="140"/>
        <end position="205"/>
    </location>
</feature>
<dbReference type="InterPro" id="IPR036693">
    <property type="entry name" value="TF_LuxR_autoind-bd_dom_sf"/>
</dbReference>
<accession>A0AAX1UKY5</accession>
<dbReference type="InterPro" id="IPR005143">
    <property type="entry name" value="TF_LuxR_autoind-bd_dom"/>
</dbReference>
<reference evidence="5 6" key="1">
    <citation type="submission" date="2018-08" db="EMBL/GenBank/DDBJ databases">
        <title>Draft genome sequence of Rhodobacter sphaeroides FY.</title>
        <authorList>
            <person name="Rayyan A."/>
            <person name="Meyer T.E."/>
            <person name="Kyndt J.A."/>
        </authorList>
    </citation>
    <scope>NUCLEOTIDE SEQUENCE [LARGE SCALE GENOMIC DNA]</scope>
    <source>
        <strain evidence="5 6">FY</strain>
    </source>
</reference>
<evidence type="ECO:0000313" key="5">
    <source>
        <dbReference type="EMBL" id="RHZ95226.1"/>
    </source>
</evidence>
<dbReference type="Gene3D" id="3.30.450.80">
    <property type="entry name" value="Transcription factor LuxR-like, autoinducer-binding domain"/>
    <property type="match status" value="1"/>
</dbReference>
<dbReference type="Pfam" id="PF00196">
    <property type="entry name" value="GerE"/>
    <property type="match status" value="1"/>
</dbReference>
<dbReference type="Gene3D" id="1.10.10.10">
    <property type="entry name" value="Winged helix-like DNA-binding domain superfamily/Winged helix DNA-binding domain"/>
    <property type="match status" value="1"/>
</dbReference>
<name>A0AAX1UKY5_CERSP</name>
<keyword evidence="1" id="KW-0805">Transcription regulation</keyword>
<keyword evidence="3" id="KW-0804">Transcription</keyword>
<dbReference type="CDD" id="cd06170">
    <property type="entry name" value="LuxR_C_like"/>
    <property type="match status" value="1"/>
</dbReference>
<dbReference type="AlphaFoldDB" id="A0AAX1UKY5"/>
<dbReference type="InterPro" id="IPR000792">
    <property type="entry name" value="Tscrpt_reg_LuxR_C"/>
</dbReference>
<sequence>MKRGTLSALTDQEPLFRDLAPAGCYVALRVGFLAPEDECNFFPSSWIRHYTIQAFGLRDPLIRWAASANGAARWSAVHLPDEAGVLASYRRHGLRFGCVIGLPARTARSRKRSFGLFARNDREMTNHEIATLRATLAELHAPNRDALTPSQAEVLRMLSEGVRYKEIAHRLGITEGAVKARFKAACDRLGARTAVQAANIAQRRGLL</sequence>
<dbReference type="Pfam" id="PF03472">
    <property type="entry name" value="Autoind_bind"/>
    <property type="match status" value="1"/>
</dbReference>
<evidence type="ECO:0000256" key="3">
    <source>
        <dbReference type="ARBA" id="ARBA00023163"/>
    </source>
</evidence>
<dbReference type="PANTHER" id="PTHR44688">
    <property type="entry name" value="DNA-BINDING TRANSCRIPTIONAL ACTIVATOR DEVR_DOSR"/>
    <property type="match status" value="1"/>
</dbReference>
<dbReference type="EMBL" id="QWGP01000009">
    <property type="protein sequence ID" value="RHZ95226.1"/>
    <property type="molecule type" value="Genomic_DNA"/>
</dbReference>
<dbReference type="GO" id="GO:0006355">
    <property type="term" value="P:regulation of DNA-templated transcription"/>
    <property type="evidence" value="ECO:0007669"/>
    <property type="project" value="InterPro"/>
</dbReference>
<dbReference type="InterPro" id="IPR016032">
    <property type="entry name" value="Sig_transdc_resp-reg_C-effctor"/>
</dbReference>
<dbReference type="PANTHER" id="PTHR44688:SF16">
    <property type="entry name" value="DNA-BINDING TRANSCRIPTIONAL ACTIVATOR DEVR_DOSR"/>
    <property type="match status" value="1"/>
</dbReference>
<keyword evidence="2" id="KW-0238">DNA-binding</keyword>
<proteinExistence type="predicted"/>
<evidence type="ECO:0000256" key="1">
    <source>
        <dbReference type="ARBA" id="ARBA00023015"/>
    </source>
</evidence>
<dbReference type="PROSITE" id="PS50043">
    <property type="entry name" value="HTH_LUXR_2"/>
    <property type="match status" value="1"/>
</dbReference>
<organism evidence="5 6">
    <name type="scientific">Cereibacter sphaeroides</name>
    <name type="common">Rhodobacter sphaeroides</name>
    <dbReference type="NCBI Taxonomy" id="1063"/>
    <lineage>
        <taxon>Bacteria</taxon>
        <taxon>Pseudomonadati</taxon>
        <taxon>Pseudomonadota</taxon>
        <taxon>Alphaproteobacteria</taxon>
        <taxon>Rhodobacterales</taxon>
        <taxon>Paracoccaceae</taxon>
        <taxon>Cereibacter</taxon>
    </lineage>
</organism>
<dbReference type="SMART" id="SM00421">
    <property type="entry name" value="HTH_LUXR"/>
    <property type="match status" value="1"/>
</dbReference>
<comment type="caution">
    <text evidence="5">The sequence shown here is derived from an EMBL/GenBank/DDBJ whole genome shotgun (WGS) entry which is preliminary data.</text>
</comment>
<evidence type="ECO:0000256" key="2">
    <source>
        <dbReference type="ARBA" id="ARBA00023125"/>
    </source>
</evidence>